<dbReference type="EMBL" id="JAATWM020000038">
    <property type="protein sequence ID" value="KAF9872297.1"/>
    <property type="molecule type" value="Genomic_DNA"/>
</dbReference>
<reference evidence="3" key="1">
    <citation type="submission" date="2020-03" db="EMBL/GenBank/DDBJ databases">
        <authorList>
            <person name="He L."/>
        </authorList>
    </citation>
    <scope>NUCLEOTIDE SEQUENCE</scope>
    <source>
        <strain evidence="3">CkLH20</strain>
    </source>
</reference>
<dbReference type="RefSeq" id="XP_038741758.1">
    <property type="nucleotide sequence ID" value="XM_038892838.1"/>
</dbReference>
<feature type="region of interest" description="Disordered" evidence="1">
    <location>
        <begin position="66"/>
        <end position="116"/>
    </location>
</feature>
<evidence type="ECO:0000256" key="1">
    <source>
        <dbReference type="SAM" id="MobiDB-lite"/>
    </source>
</evidence>
<feature type="signal peptide" evidence="2">
    <location>
        <begin position="1"/>
        <end position="29"/>
    </location>
</feature>
<evidence type="ECO:0000313" key="4">
    <source>
        <dbReference type="Proteomes" id="UP000781932"/>
    </source>
</evidence>
<feature type="compositionally biased region" description="Low complexity" evidence="1">
    <location>
        <begin position="69"/>
        <end position="82"/>
    </location>
</feature>
<dbReference type="Proteomes" id="UP000781932">
    <property type="component" value="Unassembled WGS sequence"/>
</dbReference>
<feature type="chain" id="PRO_5040513632" evidence="2">
    <location>
        <begin position="30"/>
        <end position="284"/>
    </location>
</feature>
<keyword evidence="2" id="KW-0732">Signal</keyword>
<gene>
    <name evidence="3" type="ORF">CkaCkLH20_10124</name>
</gene>
<sequence>MTRPAPTTTLHHIAVLALLSTRLPTLVTAEDLDAEDVPPECAALCAPIVQLTERCEAQTEARFGDVGKRWGSSSTRSGTAASLEKQRRRRAMGRRRRRQAESDSDSDSEDEGGGPPAAVVAAAAAAERDCVCGERGFDVPAVMGSCAVCIVGNVTAVDANEVRLQHPSTTAAAGLHHGARGRESSRAGIERGDLDVAAVFAGTRDIFFAIFIFNVFPLNHDNTAGGGGADANTHPAAARRDSGPAGPGFADAGAVDYARDGVRDAFVPDAAESRSAERFPAFEE</sequence>
<name>A0A9P6LH90_9PEZI</name>
<feature type="region of interest" description="Disordered" evidence="1">
    <location>
        <begin position="227"/>
        <end position="250"/>
    </location>
</feature>
<evidence type="ECO:0000256" key="2">
    <source>
        <dbReference type="SAM" id="SignalP"/>
    </source>
</evidence>
<evidence type="ECO:0000313" key="3">
    <source>
        <dbReference type="EMBL" id="KAF9872297.1"/>
    </source>
</evidence>
<dbReference type="GeneID" id="62165912"/>
<reference evidence="3" key="2">
    <citation type="submission" date="2020-11" db="EMBL/GenBank/DDBJ databases">
        <title>Whole genome sequencing of Colletotrichum sp.</title>
        <authorList>
            <person name="Li H."/>
        </authorList>
    </citation>
    <scope>NUCLEOTIDE SEQUENCE</scope>
    <source>
        <strain evidence="3">CkLH20</strain>
    </source>
</reference>
<feature type="compositionally biased region" description="Acidic residues" evidence="1">
    <location>
        <begin position="102"/>
        <end position="112"/>
    </location>
</feature>
<proteinExistence type="predicted"/>
<protein>
    <submittedName>
        <fullName evidence="3">Uncharacterized protein</fullName>
    </submittedName>
</protein>
<accession>A0A9P6LH90</accession>
<organism evidence="3 4">
    <name type="scientific">Colletotrichum karsti</name>
    <dbReference type="NCBI Taxonomy" id="1095194"/>
    <lineage>
        <taxon>Eukaryota</taxon>
        <taxon>Fungi</taxon>
        <taxon>Dikarya</taxon>
        <taxon>Ascomycota</taxon>
        <taxon>Pezizomycotina</taxon>
        <taxon>Sordariomycetes</taxon>
        <taxon>Hypocreomycetidae</taxon>
        <taxon>Glomerellales</taxon>
        <taxon>Glomerellaceae</taxon>
        <taxon>Colletotrichum</taxon>
        <taxon>Colletotrichum boninense species complex</taxon>
    </lineage>
</organism>
<dbReference type="OrthoDB" id="4850566at2759"/>
<dbReference type="AlphaFoldDB" id="A0A9P6LH90"/>
<feature type="compositionally biased region" description="Basic residues" evidence="1">
    <location>
        <begin position="86"/>
        <end position="98"/>
    </location>
</feature>
<keyword evidence="4" id="KW-1185">Reference proteome</keyword>
<comment type="caution">
    <text evidence="3">The sequence shown here is derived from an EMBL/GenBank/DDBJ whole genome shotgun (WGS) entry which is preliminary data.</text>
</comment>